<dbReference type="Gene3D" id="3.90.830.10">
    <property type="entry name" value="Syntaxin Binding Protein 1, Chain A, domain 2"/>
    <property type="match status" value="1"/>
</dbReference>
<dbReference type="InterPro" id="IPR043127">
    <property type="entry name" value="Sec-1-like_dom3a"/>
</dbReference>
<dbReference type="Pfam" id="PF00995">
    <property type="entry name" value="Sec1"/>
    <property type="match status" value="1"/>
</dbReference>
<accession>A0A1W0E922</accession>
<dbReference type="InterPro" id="IPR027482">
    <property type="entry name" value="Sec1-like_dom2"/>
</dbReference>
<dbReference type="SUPFAM" id="SSF56815">
    <property type="entry name" value="Sec1/munc18-like (SM) proteins"/>
    <property type="match status" value="1"/>
</dbReference>
<sequence length="501" mass="57791">MIRKIQKQHLLEIFKIKDEPFRVLLLDEYTKQIISPLFTLSELREAGICAYFMLGEKINKVEEIPAIVYAKDFTLVTQEIVKLNFCSYYVYCSYQIKRNDLQNLACKLGEFGEANRIKNIYDTFTNFVSLQDNLFTLNCKNSYLKDYSREASEGLYSVFETLGKRPFMVGNMKNASEGSGILKLLNSKFKTTKTMKFDVKNPLLILMDREFDLFSPIMHTLGFLELIHDVFTVSLNKVNAGDLKYNLDVESDLFKKQWFNEFVDVVDLVNNQVITCKKELALKNLNVNDVSKILEVAPELQKKNEEVNNLLNISLKVVQEIKKRSLDEFYEMEHNFDKEKIMELSEKGSNEDILRFCVSLLGTKNDNLIGPMLKKRNISTKCIDYLNKFLQKDTGYGSFLTNKMKSFFNGKTNAMVSYVEDILLQIKNNSLENTFETCTDGEGIQLDEISEIIIFCNGGVTYKELACLKKIEEKYKIPVILGSTEILNAQMLINQIESIEI</sequence>
<proteinExistence type="inferred from homology"/>
<dbReference type="STRING" id="646526.A0A1W0E922"/>
<dbReference type="InterPro" id="IPR001619">
    <property type="entry name" value="Sec1-like"/>
</dbReference>
<dbReference type="Gene3D" id="3.40.50.1910">
    <property type="match status" value="1"/>
</dbReference>
<dbReference type="AlphaFoldDB" id="A0A1W0E922"/>
<dbReference type="Gene3D" id="3.40.50.2060">
    <property type="match status" value="1"/>
</dbReference>
<reference evidence="2 3" key="1">
    <citation type="journal article" date="2017" name="Environ. Microbiol.">
        <title>Decay of the glycolytic pathway and adaptation to intranuclear parasitism within Enterocytozoonidae microsporidia.</title>
        <authorList>
            <person name="Wiredu Boakye D."/>
            <person name="Jaroenlak P."/>
            <person name="Prachumwat A."/>
            <person name="Williams T.A."/>
            <person name="Bateman K.S."/>
            <person name="Itsathitphaisarn O."/>
            <person name="Sritunyalucksana K."/>
            <person name="Paszkiewicz K.H."/>
            <person name="Moore K.A."/>
            <person name="Stentiford G.D."/>
            <person name="Williams B.A."/>
        </authorList>
    </citation>
    <scope>NUCLEOTIDE SEQUENCE [LARGE SCALE GENOMIC DNA]</scope>
    <source>
        <strain evidence="2 3">TH1</strain>
    </source>
</reference>
<dbReference type="Gene3D" id="1.25.40.60">
    <property type="match status" value="1"/>
</dbReference>
<protein>
    <submittedName>
        <fullName evidence="2">SLY1</fullName>
    </submittedName>
</protein>
<dbReference type="Proteomes" id="UP000192758">
    <property type="component" value="Unassembled WGS sequence"/>
</dbReference>
<dbReference type="InterPro" id="IPR036045">
    <property type="entry name" value="Sec1-like_sf"/>
</dbReference>
<name>A0A1W0E922_9MICR</name>
<dbReference type="GO" id="GO:0016192">
    <property type="term" value="P:vesicle-mediated transport"/>
    <property type="evidence" value="ECO:0007669"/>
    <property type="project" value="InterPro"/>
</dbReference>
<dbReference type="PIRSF" id="PIRSF005715">
    <property type="entry name" value="VPS45_Sec1"/>
    <property type="match status" value="1"/>
</dbReference>
<comment type="caution">
    <text evidence="2">The sequence shown here is derived from an EMBL/GenBank/DDBJ whole genome shotgun (WGS) entry which is preliminary data.</text>
</comment>
<dbReference type="OrthoDB" id="10251230at2759"/>
<keyword evidence="3" id="KW-1185">Reference proteome</keyword>
<dbReference type="EMBL" id="MNPJ01000003">
    <property type="protein sequence ID" value="OQS55740.1"/>
    <property type="molecule type" value="Genomic_DNA"/>
</dbReference>
<evidence type="ECO:0000313" key="3">
    <source>
        <dbReference type="Proteomes" id="UP000192758"/>
    </source>
</evidence>
<comment type="similarity">
    <text evidence="1">Belongs to the STXBP/unc-18/SEC1 family.</text>
</comment>
<dbReference type="VEuPathDB" id="MicrosporidiaDB:EHP00_434"/>
<evidence type="ECO:0000313" key="2">
    <source>
        <dbReference type="EMBL" id="OQS55740.1"/>
    </source>
</evidence>
<dbReference type="InterPro" id="IPR043154">
    <property type="entry name" value="Sec-1-like_dom1"/>
</dbReference>
<dbReference type="PANTHER" id="PTHR11679">
    <property type="entry name" value="VESICLE PROTEIN SORTING-ASSOCIATED"/>
    <property type="match status" value="1"/>
</dbReference>
<gene>
    <name evidence="2" type="primary">SLY1</name>
    <name evidence="2" type="ORF">EHP00_434</name>
</gene>
<evidence type="ECO:0000256" key="1">
    <source>
        <dbReference type="ARBA" id="ARBA00009884"/>
    </source>
</evidence>
<organism evidence="2 3">
    <name type="scientific">Ecytonucleospora hepatopenaei</name>
    <dbReference type="NCBI Taxonomy" id="646526"/>
    <lineage>
        <taxon>Eukaryota</taxon>
        <taxon>Fungi</taxon>
        <taxon>Fungi incertae sedis</taxon>
        <taxon>Microsporidia</taxon>
        <taxon>Enterocytozoonidae</taxon>
        <taxon>Ecytonucleospora</taxon>
    </lineage>
</organism>